<dbReference type="InterPro" id="IPR010666">
    <property type="entry name" value="Znf_GRF"/>
</dbReference>
<evidence type="ECO:0000256" key="4">
    <source>
        <dbReference type="PROSITE-ProRule" id="PRU01343"/>
    </source>
</evidence>
<evidence type="ECO:0000256" key="1">
    <source>
        <dbReference type="ARBA" id="ARBA00022723"/>
    </source>
</evidence>
<keyword evidence="3" id="KW-0862">Zinc</keyword>
<evidence type="ECO:0000313" key="8">
    <source>
        <dbReference type="Proteomes" id="UP000078544"/>
    </source>
</evidence>
<dbReference type="AlphaFoldDB" id="A0A162K3X5"/>
<name>A0A162K3X5_9HYPO</name>
<evidence type="ECO:0000256" key="3">
    <source>
        <dbReference type="ARBA" id="ARBA00022833"/>
    </source>
</evidence>
<proteinExistence type="predicted"/>
<reference evidence="7 8" key="1">
    <citation type="journal article" date="2016" name="Genome Biol. Evol.">
        <title>Divergent and convergent evolution of fungal pathogenicity.</title>
        <authorList>
            <person name="Shang Y."/>
            <person name="Xiao G."/>
            <person name="Zheng P."/>
            <person name="Cen K."/>
            <person name="Zhan S."/>
            <person name="Wang C."/>
        </authorList>
    </citation>
    <scope>NUCLEOTIDE SEQUENCE [LARGE SCALE GENOMIC DNA]</scope>
    <source>
        <strain evidence="7 8">RCEF 2490</strain>
    </source>
</reference>
<sequence length="383" mass="42496">MQDSSSAEKKRLNGVWRDGQWWCNCEPRNKAVLHEVEKEGPNKGKFFWKCAVYPFCKFFLWQQKATLREKGLHASTSEAEDQPESPPRPKTPTFTQQPLASYGILITPSRRSTVANESRHAAEVAESAGSARGDGQTMRRQPSNANGAASPATPGSKRKRDVRARWDEDEFSDLDSDEERQLVVISDRSAQKMTPQGAVTGDIFLTPVTDSRTTDIVGGLPTPSVSRTLFPASSAARGPKTVSFEDLPTPGKTPSSDLEVMLKSPAATPSGGSEDVTDKVMSLLQGQKIDPSVLQSVRGLLQDASRKTKGIAMGRDMVRVALKEREQRICKLQDRLRDLENKAAYHHKNTTEVKRRMMVLRESCSHRNVAETKQKIEDIYGDL</sequence>
<keyword evidence="1" id="KW-0479">Metal-binding</keyword>
<dbReference type="PROSITE" id="PS51999">
    <property type="entry name" value="ZF_GRF"/>
    <property type="match status" value="1"/>
</dbReference>
<dbReference type="GO" id="GO:0008270">
    <property type="term" value="F:zinc ion binding"/>
    <property type="evidence" value="ECO:0007669"/>
    <property type="project" value="UniProtKB-KW"/>
</dbReference>
<evidence type="ECO:0000256" key="5">
    <source>
        <dbReference type="SAM" id="MobiDB-lite"/>
    </source>
</evidence>
<dbReference type="STRING" id="1081109.A0A162K3X5"/>
<keyword evidence="2 4" id="KW-0863">Zinc-finger</keyword>
<organism evidence="7 8">
    <name type="scientific">Moelleriella libera RCEF 2490</name>
    <dbReference type="NCBI Taxonomy" id="1081109"/>
    <lineage>
        <taxon>Eukaryota</taxon>
        <taxon>Fungi</taxon>
        <taxon>Dikarya</taxon>
        <taxon>Ascomycota</taxon>
        <taxon>Pezizomycotina</taxon>
        <taxon>Sordariomycetes</taxon>
        <taxon>Hypocreomycetidae</taxon>
        <taxon>Hypocreales</taxon>
        <taxon>Clavicipitaceae</taxon>
        <taxon>Moelleriella</taxon>
    </lineage>
</organism>
<dbReference type="OrthoDB" id="430051at2759"/>
<protein>
    <submittedName>
        <fullName evidence="7">Zinc finger, GRF-type</fullName>
    </submittedName>
</protein>
<evidence type="ECO:0000259" key="6">
    <source>
        <dbReference type="PROSITE" id="PS51999"/>
    </source>
</evidence>
<dbReference type="Pfam" id="PF06839">
    <property type="entry name" value="Zn_ribbon_GRF"/>
    <property type="match status" value="1"/>
</dbReference>
<feature type="domain" description="GRF-type" evidence="6">
    <location>
        <begin position="23"/>
        <end position="65"/>
    </location>
</feature>
<dbReference type="Proteomes" id="UP000078544">
    <property type="component" value="Unassembled WGS sequence"/>
</dbReference>
<dbReference type="EMBL" id="AZGY01000001">
    <property type="protein sequence ID" value="OAA32846.1"/>
    <property type="molecule type" value="Genomic_DNA"/>
</dbReference>
<feature type="region of interest" description="Disordered" evidence="5">
    <location>
        <begin position="71"/>
        <end position="164"/>
    </location>
</feature>
<comment type="caution">
    <text evidence="7">The sequence shown here is derived from an EMBL/GenBank/DDBJ whole genome shotgun (WGS) entry which is preliminary data.</text>
</comment>
<accession>A0A162K3X5</accession>
<keyword evidence="8" id="KW-1185">Reference proteome</keyword>
<feature type="compositionally biased region" description="Polar residues" evidence="5">
    <location>
        <begin position="138"/>
        <end position="147"/>
    </location>
</feature>
<gene>
    <name evidence="7" type="ORF">AAL_00311</name>
</gene>
<evidence type="ECO:0000256" key="2">
    <source>
        <dbReference type="ARBA" id="ARBA00022771"/>
    </source>
</evidence>
<feature type="region of interest" description="Disordered" evidence="5">
    <location>
        <begin position="232"/>
        <end position="257"/>
    </location>
</feature>
<evidence type="ECO:0000313" key="7">
    <source>
        <dbReference type="EMBL" id="OAA32846.1"/>
    </source>
</evidence>